<dbReference type="Proteomes" id="UP000821837">
    <property type="component" value="Unassembled WGS sequence"/>
</dbReference>
<gene>
    <name evidence="2" type="ORF">HPB52_025386</name>
</gene>
<comment type="caution">
    <text evidence="2">The sequence shown here is derived from an EMBL/GenBank/DDBJ whole genome shotgun (WGS) entry which is preliminary data.</text>
</comment>
<feature type="compositionally biased region" description="Basic and acidic residues" evidence="1">
    <location>
        <begin position="77"/>
        <end position="86"/>
    </location>
</feature>
<evidence type="ECO:0000313" key="2">
    <source>
        <dbReference type="EMBL" id="KAH7985828.1"/>
    </source>
</evidence>
<dbReference type="AlphaFoldDB" id="A0A9D4YRH4"/>
<organism evidence="2 3">
    <name type="scientific">Rhipicephalus sanguineus</name>
    <name type="common">Brown dog tick</name>
    <name type="synonym">Ixodes sanguineus</name>
    <dbReference type="NCBI Taxonomy" id="34632"/>
    <lineage>
        <taxon>Eukaryota</taxon>
        <taxon>Metazoa</taxon>
        <taxon>Ecdysozoa</taxon>
        <taxon>Arthropoda</taxon>
        <taxon>Chelicerata</taxon>
        <taxon>Arachnida</taxon>
        <taxon>Acari</taxon>
        <taxon>Parasitiformes</taxon>
        <taxon>Ixodida</taxon>
        <taxon>Ixodoidea</taxon>
        <taxon>Ixodidae</taxon>
        <taxon>Rhipicephalinae</taxon>
        <taxon>Rhipicephalus</taxon>
        <taxon>Rhipicephalus</taxon>
    </lineage>
</organism>
<feature type="region of interest" description="Disordered" evidence="1">
    <location>
        <begin position="1"/>
        <end position="51"/>
    </location>
</feature>
<feature type="region of interest" description="Disordered" evidence="1">
    <location>
        <begin position="77"/>
        <end position="101"/>
    </location>
</feature>
<reference evidence="2" key="2">
    <citation type="submission" date="2021-09" db="EMBL/GenBank/DDBJ databases">
        <authorList>
            <person name="Jia N."/>
            <person name="Wang J."/>
            <person name="Shi W."/>
            <person name="Du L."/>
            <person name="Sun Y."/>
            <person name="Zhan W."/>
            <person name="Jiang J."/>
            <person name="Wang Q."/>
            <person name="Zhang B."/>
            <person name="Ji P."/>
            <person name="Sakyi L.B."/>
            <person name="Cui X."/>
            <person name="Yuan T."/>
            <person name="Jiang B."/>
            <person name="Yang W."/>
            <person name="Lam T.T.-Y."/>
            <person name="Chang Q."/>
            <person name="Ding S."/>
            <person name="Wang X."/>
            <person name="Zhu J."/>
            <person name="Ruan X."/>
            <person name="Zhao L."/>
            <person name="Wei J."/>
            <person name="Que T."/>
            <person name="Du C."/>
            <person name="Cheng J."/>
            <person name="Dai P."/>
            <person name="Han X."/>
            <person name="Huang E."/>
            <person name="Gao Y."/>
            <person name="Liu J."/>
            <person name="Shao H."/>
            <person name="Ye R."/>
            <person name="Li L."/>
            <person name="Wei W."/>
            <person name="Wang X."/>
            <person name="Wang C."/>
            <person name="Huo Q."/>
            <person name="Li W."/>
            <person name="Guo W."/>
            <person name="Chen H."/>
            <person name="Chen S."/>
            <person name="Zhou L."/>
            <person name="Zhou L."/>
            <person name="Ni X."/>
            <person name="Tian J."/>
            <person name="Zhou Y."/>
            <person name="Sheng Y."/>
            <person name="Liu T."/>
            <person name="Pan Y."/>
            <person name="Xia L."/>
            <person name="Li J."/>
            <person name="Zhao F."/>
            <person name="Cao W."/>
        </authorList>
    </citation>
    <scope>NUCLEOTIDE SEQUENCE</scope>
    <source>
        <strain evidence="2">Rsan-2018</strain>
        <tissue evidence="2">Larvae</tissue>
    </source>
</reference>
<reference evidence="2" key="1">
    <citation type="journal article" date="2020" name="Cell">
        <title>Large-Scale Comparative Analyses of Tick Genomes Elucidate Their Genetic Diversity and Vector Capacities.</title>
        <authorList>
            <consortium name="Tick Genome and Microbiome Consortium (TIGMIC)"/>
            <person name="Jia N."/>
            <person name="Wang J."/>
            <person name="Shi W."/>
            <person name="Du L."/>
            <person name="Sun Y."/>
            <person name="Zhan W."/>
            <person name="Jiang J.F."/>
            <person name="Wang Q."/>
            <person name="Zhang B."/>
            <person name="Ji P."/>
            <person name="Bell-Sakyi L."/>
            <person name="Cui X.M."/>
            <person name="Yuan T.T."/>
            <person name="Jiang B.G."/>
            <person name="Yang W.F."/>
            <person name="Lam T.T."/>
            <person name="Chang Q.C."/>
            <person name="Ding S.J."/>
            <person name="Wang X.J."/>
            <person name="Zhu J.G."/>
            <person name="Ruan X.D."/>
            <person name="Zhao L."/>
            <person name="Wei J.T."/>
            <person name="Ye R.Z."/>
            <person name="Que T.C."/>
            <person name="Du C.H."/>
            <person name="Zhou Y.H."/>
            <person name="Cheng J.X."/>
            <person name="Dai P.F."/>
            <person name="Guo W.B."/>
            <person name="Han X.H."/>
            <person name="Huang E.J."/>
            <person name="Li L.F."/>
            <person name="Wei W."/>
            <person name="Gao Y.C."/>
            <person name="Liu J.Z."/>
            <person name="Shao H.Z."/>
            <person name="Wang X."/>
            <person name="Wang C.C."/>
            <person name="Yang T.C."/>
            <person name="Huo Q.B."/>
            <person name="Li W."/>
            <person name="Chen H.Y."/>
            <person name="Chen S.E."/>
            <person name="Zhou L.G."/>
            <person name="Ni X.B."/>
            <person name="Tian J.H."/>
            <person name="Sheng Y."/>
            <person name="Liu T."/>
            <person name="Pan Y.S."/>
            <person name="Xia L.Y."/>
            <person name="Li J."/>
            <person name="Zhao F."/>
            <person name="Cao W.C."/>
        </authorList>
    </citation>
    <scope>NUCLEOTIDE SEQUENCE</scope>
    <source>
        <strain evidence="2">Rsan-2018</strain>
    </source>
</reference>
<dbReference type="EMBL" id="JABSTV010000706">
    <property type="protein sequence ID" value="KAH7985828.1"/>
    <property type="molecule type" value="Genomic_DNA"/>
</dbReference>
<evidence type="ECO:0000313" key="3">
    <source>
        <dbReference type="Proteomes" id="UP000821837"/>
    </source>
</evidence>
<sequence>MHTTTPSTPCRGGECQEHGPLTTSARKRRAVKRQADAKKREAEAQKRRAEADAAALGIQQCADRPLSALHHPDWRNRTLTESDTGKINDFASPSEGSIDRSPACRRMPCKRFVKHFCGEPKLSRHFQ</sequence>
<keyword evidence="3" id="KW-1185">Reference proteome</keyword>
<feature type="compositionally biased region" description="Basic and acidic residues" evidence="1">
    <location>
        <begin position="33"/>
        <end position="51"/>
    </location>
</feature>
<proteinExistence type="predicted"/>
<evidence type="ECO:0000256" key="1">
    <source>
        <dbReference type="SAM" id="MobiDB-lite"/>
    </source>
</evidence>
<name>A0A9D4YRH4_RHISA</name>
<protein>
    <submittedName>
        <fullName evidence="2">Uncharacterized protein</fullName>
    </submittedName>
</protein>
<accession>A0A9D4YRH4</accession>